<accession>A0A6C0KXF4</accession>
<feature type="transmembrane region" description="Helical" evidence="1">
    <location>
        <begin position="39"/>
        <end position="64"/>
    </location>
</feature>
<dbReference type="EMBL" id="MN740993">
    <property type="protein sequence ID" value="QHU21933.1"/>
    <property type="molecule type" value="Genomic_DNA"/>
</dbReference>
<evidence type="ECO:0000256" key="1">
    <source>
        <dbReference type="SAM" id="Phobius"/>
    </source>
</evidence>
<name>A0A6C0KXF4_9ZZZZ</name>
<feature type="transmembrane region" description="Helical" evidence="1">
    <location>
        <begin position="6"/>
        <end position="27"/>
    </location>
</feature>
<keyword evidence="1" id="KW-0812">Transmembrane</keyword>
<evidence type="ECO:0000313" key="2">
    <source>
        <dbReference type="EMBL" id="QHU21933.1"/>
    </source>
</evidence>
<organism evidence="2">
    <name type="scientific">viral metagenome</name>
    <dbReference type="NCBI Taxonomy" id="1070528"/>
    <lineage>
        <taxon>unclassified sequences</taxon>
        <taxon>metagenomes</taxon>
        <taxon>organismal metagenomes</taxon>
    </lineage>
</organism>
<sequence>MAYNEFKYNFAFATIIFWTGGFGYFIMRFMKGDWTKQQWSYVPVFWVPIVSSWPVAAAALFGMFD</sequence>
<protein>
    <submittedName>
        <fullName evidence="2">Uncharacterized protein</fullName>
    </submittedName>
</protein>
<reference evidence="2" key="1">
    <citation type="journal article" date="2020" name="Nature">
        <title>Giant virus diversity and host interactions through global metagenomics.</title>
        <authorList>
            <person name="Schulz F."/>
            <person name="Roux S."/>
            <person name="Paez-Espino D."/>
            <person name="Jungbluth S."/>
            <person name="Walsh D.A."/>
            <person name="Denef V.J."/>
            <person name="McMahon K.D."/>
            <person name="Konstantinidis K.T."/>
            <person name="Eloe-Fadrosh E.A."/>
            <person name="Kyrpides N.C."/>
            <person name="Woyke T."/>
        </authorList>
    </citation>
    <scope>NUCLEOTIDE SEQUENCE</scope>
    <source>
        <strain evidence="2">GVMAG-S-3300013286-35</strain>
    </source>
</reference>
<keyword evidence="1" id="KW-0472">Membrane</keyword>
<keyword evidence="1" id="KW-1133">Transmembrane helix</keyword>
<dbReference type="AlphaFoldDB" id="A0A6C0KXF4"/>
<proteinExistence type="predicted"/>